<organism evidence="2">
    <name type="scientific">bioreactor metagenome</name>
    <dbReference type="NCBI Taxonomy" id="1076179"/>
    <lineage>
        <taxon>unclassified sequences</taxon>
        <taxon>metagenomes</taxon>
        <taxon>ecological metagenomes</taxon>
    </lineage>
</organism>
<dbReference type="AlphaFoldDB" id="A0A645D287"/>
<feature type="region of interest" description="Disordered" evidence="1">
    <location>
        <begin position="154"/>
        <end position="201"/>
    </location>
</feature>
<gene>
    <name evidence="2" type="ORF">SDC9_130458</name>
</gene>
<feature type="compositionally biased region" description="Basic and acidic residues" evidence="1">
    <location>
        <begin position="163"/>
        <end position="173"/>
    </location>
</feature>
<comment type="caution">
    <text evidence="2">The sequence shown here is derived from an EMBL/GenBank/DDBJ whole genome shotgun (WGS) entry which is preliminary data.</text>
</comment>
<proteinExistence type="predicted"/>
<reference evidence="2" key="1">
    <citation type="submission" date="2019-08" db="EMBL/GenBank/DDBJ databases">
        <authorList>
            <person name="Kucharzyk K."/>
            <person name="Murdoch R.W."/>
            <person name="Higgins S."/>
            <person name="Loffler F."/>
        </authorList>
    </citation>
    <scope>NUCLEOTIDE SEQUENCE</scope>
</reference>
<evidence type="ECO:0000256" key="1">
    <source>
        <dbReference type="SAM" id="MobiDB-lite"/>
    </source>
</evidence>
<feature type="region of interest" description="Disordered" evidence="1">
    <location>
        <begin position="14"/>
        <end position="37"/>
    </location>
</feature>
<dbReference type="AntiFam" id="ANF00133">
    <property type="entry name" value="Shadow ORF (opposite mccA)"/>
</dbReference>
<accession>A0A645D287</accession>
<name>A0A645D287_9ZZZZ</name>
<dbReference type="EMBL" id="VSSQ01032203">
    <property type="protein sequence ID" value="MPM83394.1"/>
    <property type="molecule type" value="Genomic_DNA"/>
</dbReference>
<sequence length="348" mass="36199">MLHLEPGVHLQKRNRAVGGQQKLDSSRSDIAGGRADVTSRAGDQRMLVRSEEGSGCFLHEFLAAALKATVAGPDRDNRAGRVAENLDLHMARAVEIALHVAFAGSEGLGGFADRGFVLLNDIFGAPYHPQTPATAAVGCLDRYRKAVSGRESCGLVRTGDGPRSARHERRSDLLGKSPGGDLVTKQVNDFGRRTDPDQSGVEHCASKVRVLGEEPVARVHGVGSRTASYPDQLGDIKIGLGCSGALKGPSLVGQPHELGISVGVGVDRDRDAAGVVAGTHDANGDLTTIGDQDPVHGSSKEVGVWTASGVNELSAAVKRTEMPGVSWAATASARVVSTAITGYPPVTG</sequence>
<protein>
    <submittedName>
        <fullName evidence="2">Uncharacterized protein</fullName>
    </submittedName>
</protein>
<evidence type="ECO:0000313" key="2">
    <source>
        <dbReference type="EMBL" id="MPM83394.1"/>
    </source>
</evidence>